<name>A0A1H5W2B1_XYLRU</name>
<reference evidence="3 4" key="1">
    <citation type="submission" date="2016-10" db="EMBL/GenBank/DDBJ databases">
        <authorList>
            <person name="de Groot N.N."/>
        </authorList>
    </citation>
    <scope>NUCLEOTIDE SEQUENCE [LARGE SCALE GENOMIC DNA]</scope>
    <source>
        <strain evidence="3 4">AR32</strain>
    </source>
</reference>
<feature type="region of interest" description="Disordered" evidence="2">
    <location>
        <begin position="1"/>
        <end position="29"/>
    </location>
</feature>
<accession>A0A1H5W2B1</accession>
<dbReference type="EMBL" id="FNUV01000005">
    <property type="protein sequence ID" value="SEF93669.1"/>
    <property type="molecule type" value="Genomic_DNA"/>
</dbReference>
<evidence type="ECO:0000313" key="4">
    <source>
        <dbReference type="Proteomes" id="UP000236735"/>
    </source>
</evidence>
<dbReference type="Proteomes" id="UP000236735">
    <property type="component" value="Unassembled WGS sequence"/>
</dbReference>
<dbReference type="Pfam" id="PF01076">
    <property type="entry name" value="Mob_Pre"/>
    <property type="match status" value="1"/>
</dbReference>
<protein>
    <submittedName>
        <fullName evidence="3">Plasmid recombination enzyme</fullName>
    </submittedName>
</protein>
<feature type="coiled-coil region" evidence="1">
    <location>
        <begin position="241"/>
        <end position="359"/>
    </location>
</feature>
<gene>
    <name evidence="3" type="ORF">SAMN05216354_2196</name>
</gene>
<evidence type="ECO:0000256" key="1">
    <source>
        <dbReference type="SAM" id="Coils"/>
    </source>
</evidence>
<feature type="compositionally biased region" description="Polar residues" evidence="2">
    <location>
        <begin position="11"/>
        <end position="29"/>
    </location>
</feature>
<dbReference type="NCBIfam" id="NF041497">
    <property type="entry name" value="MobV"/>
    <property type="match status" value="1"/>
</dbReference>
<dbReference type="CDD" id="cd17242">
    <property type="entry name" value="MobM_relaxase"/>
    <property type="match status" value="1"/>
</dbReference>
<dbReference type="Gene3D" id="3.30.930.30">
    <property type="match status" value="1"/>
</dbReference>
<dbReference type="InterPro" id="IPR001668">
    <property type="entry name" value="Mob_Pre"/>
</dbReference>
<keyword evidence="1" id="KW-0175">Coiled coil</keyword>
<dbReference type="GO" id="GO:0003677">
    <property type="term" value="F:DNA binding"/>
    <property type="evidence" value="ECO:0007669"/>
    <property type="project" value="InterPro"/>
</dbReference>
<organism evidence="3 4">
    <name type="scientific">Xylanibacter ruminicola</name>
    <name type="common">Prevotella ruminicola</name>
    <dbReference type="NCBI Taxonomy" id="839"/>
    <lineage>
        <taxon>Bacteria</taxon>
        <taxon>Pseudomonadati</taxon>
        <taxon>Bacteroidota</taxon>
        <taxon>Bacteroidia</taxon>
        <taxon>Bacteroidales</taxon>
        <taxon>Prevotellaceae</taxon>
        <taxon>Xylanibacter</taxon>
    </lineage>
</organism>
<evidence type="ECO:0000313" key="3">
    <source>
        <dbReference type="EMBL" id="SEF93669.1"/>
    </source>
</evidence>
<dbReference type="GO" id="GO:0006310">
    <property type="term" value="P:DNA recombination"/>
    <property type="evidence" value="ECO:0007669"/>
    <property type="project" value="InterPro"/>
</dbReference>
<proteinExistence type="predicted"/>
<dbReference type="RefSeq" id="WP_103915954.1">
    <property type="nucleotide sequence ID" value="NZ_FNUV01000005.1"/>
</dbReference>
<evidence type="ECO:0000256" key="2">
    <source>
        <dbReference type="SAM" id="MobiDB-lite"/>
    </source>
</evidence>
<sequence length="484" mass="55671">MGERKQVMDMRSNTDGISNAESNEQQRKWTNNLWDKKAKDSLANYDPSRAHLNFEVTKGGKVQPIDTSKSIQQKMDENLSARGIKNPNARKDVRRKQRILAQMIFGGSRDRMLEIAFGNQEVDFTKGTDNSHLTRSNDIEKWAVEVYNFVAKRFGEDNIVSFYVHLDETNPHCHCTVIPVDEEKNKISWTSVFGKNPAEESASLRERHDALYEEVNKHWGLERGSNMAETGAKHRSTEEYKRDLVREVQSLEYTKEGLERQIHRMEIKVKSLSTMIANLQARKEKVNEEIELIARQFGQEGQDNEQLAKKMQELRKELMDINQKIAERQRTVDETNNEIALTKQRLTALQSEHRRAEESWGDDIDKEAAYLKANMNITYQKMLMETIEPLKPTLSEKQKEILQESGFVELTENSKDVINCALLLALRYVKAATDYAVSHGGGGGGNLTGWGRDKDDDDERWWMKCIAQSAAMMKPSGRKIKRGR</sequence>
<dbReference type="AlphaFoldDB" id="A0A1H5W2B1"/>